<evidence type="ECO:0000256" key="2">
    <source>
        <dbReference type="ARBA" id="ARBA00022473"/>
    </source>
</evidence>
<dbReference type="InterPro" id="IPR052153">
    <property type="entry name" value="DVL/RTFL_small_peptides"/>
</dbReference>
<dbReference type="InterPro" id="IPR012552">
    <property type="entry name" value="DVL"/>
</dbReference>
<dbReference type="EMBL" id="JBDFQZ010000001">
    <property type="protein sequence ID" value="KAK9756122.1"/>
    <property type="molecule type" value="Genomic_DNA"/>
</dbReference>
<keyword evidence="5" id="KW-1133">Transmembrane helix</keyword>
<evidence type="ECO:0000256" key="4">
    <source>
        <dbReference type="ARBA" id="ARBA00022692"/>
    </source>
</evidence>
<evidence type="ECO:0000313" key="8">
    <source>
        <dbReference type="EMBL" id="KAK9756122.1"/>
    </source>
</evidence>
<evidence type="ECO:0000256" key="6">
    <source>
        <dbReference type="ARBA" id="ARBA00023136"/>
    </source>
</evidence>
<protein>
    <recommendedName>
        <fullName evidence="10">DEVIL-like protein</fullName>
    </recommendedName>
</protein>
<sequence>MSSFTTGWFSSRSMKARPWQRCCKQVKEHKGRLYIIWRCTVILLCWQD</sequence>
<proteinExistence type="inferred from homology"/>
<keyword evidence="2" id="KW-0217">Developmental protein</keyword>
<evidence type="ECO:0008006" key="10">
    <source>
        <dbReference type="Google" id="ProtNLM"/>
    </source>
</evidence>
<reference evidence="8" key="1">
    <citation type="submission" date="2024-03" db="EMBL/GenBank/DDBJ databases">
        <title>WGS assembly of Saponaria officinalis var. Norfolk2.</title>
        <authorList>
            <person name="Jenkins J."/>
            <person name="Shu S."/>
            <person name="Grimwood J."/>
            <person name="Barry K."/>
            <person name="Goodstein D."/>
            <person name="Schmutz J."/>
            <person name="Leebens-Mack J."/>
            <person name="Osbourn A."/>
        </authorList>
    </citation>
    <scope>NUCLEOTIDE SEQUENCE [LARGE SCALE GENOMIC DNA]</scope>
    <source>
        <strain evidence="8">JIC</strain>
    </source>
</reference>
<keyword evidence="9" id="KW-1185">Reference proteome</keyword>
<accession>A0AAW1ND65</accession>
<dbReference type="Pfam" id="PF08137">
    <property type="entry name" value="DVL"/>
    <property type="match status" value="1"/>
</dbReference>
<dbReference type="GO" id="GO:0005886">
    <property type="term" value="C:plasma membrane"/>
    <property type="evidence" value="ECO:0007669"/>
    <property type="project" value="UniProtKB-SubCell"/>
</dbReference>
<comment type="similarity">
    <text evidence="7">Belongs to the DVL/RTFL small polypeptides family.</text>
</comment>
<keyword evidence="4" id="KW-0812">Transmembrane</keyword>
<dbReference type="GO" id="GO:0008285">
    <property type="term" value="P:negative regulation of cell population proliferation"/>
    <property type="evidence" value="ECO:0007669"/>
    <property type="project" value="InterPro"/>
</dbReference>
<evidence type="ECO:0000256" key="7">
    <source>
        <dbReference type="ARBA" id="ARBA00024340"/>
    </source>
</evidence>
<evidence type="ECO:0000313" key="9">
    <source>
        <dbReference type="Proteomes" id="UP001443914"/>
    </source>
</evidence>
<dbReference type="GO" id="GO:0048367">
    <property type="term" value="P:shoot system development"/>
    <property type="evidence" value="ECO:0007669"/>
    <property type="project" value="UniProtKB-ARBA"/>
</dbReference>
<dbReference type="PANTHER" id="PTHR47855:SF4">
    <property type="entry name" value="DVL FAMILY PROTEIN"/>
    <property type="match status" value="1"/>
</dbReference>
<dbReference type="AlphaFoldDB" id="A0AAW1ND65"/>
<evidence type="ECO:0000256" key="3">
    <source>
        <dbReference type="ARBA" id="ARBA00022475"/>
    </source>
</evidence>
<gene>
    <name evidence="8" type="ORF">RND81_01G075000</name>
</gene>
<evidence type="ECO:0000256" key="5">
    <source>
        <dbReference type="ARBA" id="ARBA00022989"/>
    </source>
</evidence>
<evidence type="ECO:0000256" key="1">
    <source>
        <dbReference type="ARBA" id="ARBA00004162"/>
    </source>
</evidence>
<comment type="caution">
    <text evidence="8">The sequence shown here is derived from an EMBL/GenBank/DDBJ whole genome shotgun (WGS) entry which is preliminary data.</text>
</comment>
<organism evidence="8 9">
    <name type="scientific">Saponaria officinalis</name>
    <name type="common">Common soapwort</name>
    <name type="synonym">Lychnis saponaria</name>
    <dbReference type="NCBI Taxonomy" id="3572"/>
    <lineage>
        <taxon>Eukaryota</taxon>
        <taxon>Viridiplantae</taxon>
        <taxon>Streptophyta</taxon>
        <taxon>Embryophyta</taxon>
        <taxon>Tracheophyta</taxon>
        <taxon>Spermatophyta</taxon>
        <taxon>Magnoliopsida</taxon>
        <taxon>eudicotyledons</taxon>
        <taxon>Gunneridae</taxon>
        <taxon>Pentapetalae</taxon>
        <taxon>Caryophyllales</taxon>
        <taxon>Caryophyllaceae</taxon>
        <taxon>Caryophylleae</taxon>
        <taxon>Saponaria</taxon>
    </lineage>
</organism>
<dbReference type="Proteomes" id="UP001443914">
    <property type="component" value="Unassembled WGS sequence"/>
</dbReference>
<comment type="subcellular location">
    <subcellularLocation>
        <location evidence="1">Cell membrane</location>
        <topology evidence="1">Single-pass membrane protein</topology>
    </subcellularLocation>
</comment>
<name>A0AAW1ND65_SAPOF</name>
<dbReference type="PANTHER" id="PTHR47855">
    <property type="entry name" value="OS01G0525701 PROTEIN"/>
    <property type="match status" value="1"/>
</dbReference>
<keyword evidence="6" id="KW-0472">Membrane</keyword>
<keyword evidence="3" id="KW-1003">Cell membrane</keyword>